<evidence type="ECO:0000256" key="13">
    <source>
        <dbReference type="ARBA" id="ARBA00023224"/>
    </source>
</evidence>
<dbReference type="GO" id="GO:0045211">
    <property type="term" value="C:postsynaptic membrane"/>
    <property type="evidence" value="ECO:0007669"/>
    <property type="project" value="UniProtKB-SubCell"/>
</dbReference>
<keyword evidence="12" id="KW-0325">Glycoprotein</keyword>
<feature type="compositionally biased region" description="Polar residues" evidence="17">
    <location>
        <begin position="679"/>
        <end position="688"/>
    </location>
</feature>
<evidence type="ECO:0000256" key="4">
    <source>
        <dbReference type="ARBA" id="ARBA00022692"/>
    </source>
</evidence>
<reference evidence="21 22" key="1">
    <citation type="journal article" date="2024" name="BMC Genomics">
        <title>De novo assembly and annotation of Popillia japonica's genome with initial clues to its potential as an invasive pest.</title>
        <authorList>
            <person name="Cucini C."/>
            <person name="Boschi S."/>
            <person name="Funari R."/>
            <person name="Cardaioli E."/>
            <person name="Iannotti N."/>
            <person name="Marturano G."/>
            <person name="Paoli F."/>
            <person name="Bruttini M."/>
            <person name="Carapelli A."/>
            <person name="Frati F."/>
            <person name="Nardi F."/>
        </authorList>
    </citation>
    <scope>NUCLEOTIDE SEQUENCE [LARGE SCALE GENOMIC DNA]</scope>
    <source>
        <strain evidence="21">DMR45628</strain>
    </source>
</reference>
<dbReference type="GO" id="GO:0004930">
    <property type="term" value="F:G protein-coupled receptor activity"/>
    <property type="evidence" value="ECO:0007669"/>
    <property type="project" value="UniProtKB-KW"/>
</dbReference>
<feature type="transmembrane region" description="Helical" evidence="18">
    <location>
        <begin position="321"/>
        <end position="344"/>
    </location>
</feature>
<keyword evidence="5 19" id="KW-0732">Signal</keyword>
<keyword evidence="15" id="KW-0966">Cell projection</keyword>
<dbReference type="PANTHER" id="PTHR32546:SF26">
    <property type="entry name" value="SMOG, ISOFORM D"/>
    <property type="match status" value="1"/>
</dbReference>
<evidence type="ECO:0000256" key="11">
    <source>
        <dbReference type="ARBA" id="ARBA00023170"/>
    </source>
</evidence>
<dbReference type="PANTHER" id="PTHR32546">
    <property type="entry name" value="G-PROTEIN COUPLED RECEPTOR 158-RELATED"/>
    <property type="match status" value="1"/>
</dbReference>
<feature type="region of interest" description="Disordered" evidence="17">
    <location>
        <begin position="624"/>
        <end position="703"/>
    </location>
</feature>
<evidence type="ECO:0000259" key="20">
    <source>
        <dbReference type="PROSITE" id="PS50259"/>
    </source>
</evidence>
<comment type="subcellular location">
    <subcellularLocation>
        <location evidence="1">Cell projection</location>
        <location evidence="1">Neuron projection</location>
    </subcellularLocation>
    <subcellularLocation>
        <location evidence="16">Postsynaptic cell membrane</location>
        <topology evidence="16">Multi-pass membrane protein</topology>
    </subcellularLocation>
</comment>
<feature type="transmembrane region" description="Helical" evidence="18">
    <location>
        <begin position="395"/>
        <end position="416"/>
    </location>
</feature>
<evidence type="ECO:0000256" key="3">
    <source>
        <dbReference type="ARBA" id="ARBA00022475"/>
    </source>
</evidence>
<feature type="transmembrane region" description="Helical" evidence="18">
    <location>
        <begin position="289"/>
        <end position="309"/>
    </location>
</feature>
<keyword evidence="10" id="KW-1015">Disulfide bond</keyword>
<feature type="compositionally biased region" description="Basic residues" evidence="17">
    <location>
        <begin position="626"/>
        <end position="645"/>
    </location>
</feature>
<name>A0AAW1JX97_POPJA</name>
<keyword evidence="3" id="KW-1003">Cell membrane</keyword>
<accession>A0AAW1JX97</accession>
<gene>
    <name evidence="21" type="ORF">QE152_g26520</name>
</gene>
<evidence type="ECO:0000256" key="14">
    <source>
        <dbReference type="ARBA" id="ARBA00023257"/>
    </source>
</evidence>
<evidence type="ECO:0000256" key="1">
    <source>
        <dbReference type="ARBA" id="ARBA00004487"/>
    </source>
</evidence>
<keyword evidence="6 18" id="KW-1133">Transmembrane helix</keyword>
<feature type="transmembrane region" description="Helical" evidence="18">
    <location>
        <begin position="490"/>
        <end position="509"/>
    </location>
</feature>
<dbReference type="InterPro" id="IPR054714">
    <property type="entry name" value="GPR158_179_extracellular"/>
</dbReference>
<keyword evidence="9 18" id="KW-0472">Membrane</keyword>
<evidence type="ECO:0000256" key="9">
    <source>
        <dbReference type="ARBA" id="ARBA00023136"/>
    </source>
</evidence>
<comment type="caution">
    <text evidence="21">The sequence shown here is derived from an EMBL/GenBank/DDBJ whole genome shotgun (WGS) entry which is preliminary data.</text>
</comment>
<evidence type="ECO:0000256" key="6">
    <source>
        <dbReference type="ARBA" id="ARBA00022989"/>
    </source>
</evidence>
<evidence type="ECO:0000256" key="15">
    <source>
        <dbReference type="ARBA" id="ARBA00023273"/>
    </source>
</evidence>
<proteinExistence type="inferred from homology"/>
<keyword evidence="13" id="KW-0807">Transducer</keyword>
<evidence type="ECO:0000256" key="16">
    <source>
        <dbReference type="ARBA" id="ARBA00034104"/>
    </source>
</evidence>
<dbReference type="InterPro" id="IPR017978">
    <property type="entry name" value="GPCR_3_C"/>
</dbReference>
<keyword evidence="7" id="KW-0770">Synapse</keyword>
<dbReference type="CDD" id="cd15293">
    <property type="entry name" value="7tmC_GPR158-like"/>
    <property type="match status" value="1"/>
</dbReference>
<evidence type="ECO:0000256" key="5">
    <source>
        <dbReference type="ARBA" id="ARBA00022729"/>
    </source>
</evidence>
<dbReference type="Pfam" id="PF22572">
    <property type="entry name" value="GPR158_179_EC"/>
    <property type="match status" value="1"/>
</dbReference>
<keyword evidence="4 18" id="KW-0812">Transmembrane</keyword>
<evidence type="ECO:0000256" key="17">
    <source>
        <dbReference type="SAM" id="MobiDB-lite"/>
    </source>
</evidence>
<evidence type="ECO:0000313" key="22">
    <source>
        <dbReference type="Proteomes" id="UP001458880"/>
    </source>
</evidence>
<keyword evidence="11 21" id="KW-0675">Receptor</keyword>
<dbReference type="AlphaFoldDB" id="A0AAW1JX97"/>
<feature type="chain" id="PRO_5043665472" evidence="19">
    <location>
        <begin position="21"/>
        <end position="703"/>
    </location>
</feature>
<keyword evidence="22" id="KW-1185">Reference proteome</keyword>
<dbReference type="InterPro" id="IPR043458">
    <property type="entry name" value="GPR158/179"/>
</dbReference>
<feature type="transmembrane region" description="Helical" evidence="18">
    <location>
        <begin position="521"/>
        <end position="543"/>
    </location>
</feature>
<protein>
    <submittedName>
        <fullName evidence="21">7 transmembrane sweet-taste receptor of 3 GCPR</fullName>
    </submittedName>
</protein>
<evidence type="ECO:0000256" key="10">
    <source>
        <dbReference type="ARBA" id="ARBA00023157"/>
    </source>
</evidence>
<evidence type="ECO:0000256" key="7">
    <source>
        <dbReference type="ARBA" id="ARBA00023018"/>
    </source>
</evidence>
<dbReference type="PROSITE" id="PS50259">
    <property type="entry name" value="G_PROTEIN_RECEP_F3_4"/>
    <property type="match status" value="1"/>
</dbReference>
<dbReference type="EMBL" id="JASPKY010000306">
    <property type="protein sequence ID" value="KAK9709584.1"/>
    <property type="molecule type" value="Genomic_DNA"/>
</dbReference>
<evidence type="ECO:0000313" key="21">
    <source>
        <dbReference type="EMBL" id="KAK9709584.1"/>
    </source>
</evidence>
<dbReference type="Pfam" id="PF00003">
    <property type="entry name" value="7tm_3"/>
    <property type="match status" value="1"/>
</dbReference>
<dbReference type="GO" id="GO:0043005">
    <property type="term" value="C:neuron projection"/>
    <property type="evidence" value="ECO:0007669"/>
    <property type="project" value="UniProtKB-SubCell"/>
</dbReference>
<feature type="domain" description="G-protein coupled receptors family 3 profile" evidence="20">
    <location>
        <begin position="286"/>
        <end position="547"/>
    </location>
</feature>
<feature type="transmembrane region" description="Helical" evidence="18">
    <location>
        <begin position="453"/>
        <end position="469"/>
    </location>
</feature>
<feature type="transmembrane region" description="Helical" evidence="18">
    <location>
        <begin position="356"/>
        <end position="374"/>
    </location>
</feature>
<sequence length="703" mass="80217">MNTVPPLLLLLFLLFRNIRATNANPTKNNNSNGSTLQLSSKNAPNQNYRLIPDGNVECTTKTLSEARSPTGLNLDIPFMMDDLKMHVEKNLANFSNIAEKILLARSELAGIVLRSSENYLMLALRVQESVKFLRNKTEETKIYWDTLSSVDRDGWAPPFRDCYYFRATWFNAYVAKTKSVALGLFLPVRINQCDEVFADYIGGSNKCDKDTTICVPLYEYGDRRGGYRCVCQKGYYYPGANFSWRGFFGEDIENSRISSYGCEICPAKCDVCDSGGICEARRDLNLRTVILSIQLACMAIAVIIAVVVFKQRKCKTIASGMWTVLETILLGIFLLYATVVVRFFEPAIVQCLLEPWARELGFIICYGAIILKLYRHLIEFRTRKAHRWVVKDTDLLKYLFIMTLSVFAYMAAYTSISLNFMQEDYSLLHESRTTEGASYEACKPLWWDYVTEMGEITILFFGIHLSYASRNARTQFQERNFLCAAISERNFLCAAISVELAVSTLFYIARVIIFPELHPDLVLIAYFIRTHCTVTPTLLLVFVPKFWYQQKQVRSLAQEYSCRIPVDAFKEINAHGPLAVNNSDVEVGEVTLADMSPDDIRAELKRLYMQLEIFKNKTICRDNPHISKRRGGRKAQHRRFSLQKKGSREKNLYGKHRAQKQIEQEVTEAEPSRTPEDSVCSTEGTSGIYNDLPSSAHADHSKQ</sequence>
<keyword evidence="14" id="KW-0628">Postsynaptic cell membrane</keyword>
<evidence type="ECO:0000256" key="19">
    <source>
        <dbReference type="SAM" id="SignalP"/>
    </source>
</evidence>
<evidence type="ECO:0000256" key="2">
    <source>
        <dbReference type="ARBA" id="ARBA00007242"/>
    </source>
</evidence>
<keyword evidence="8" id="KW-0297">G-protein coupled receptor</keyword>
<evidence type="ECO:0000256" key="12">
    <source>
        <dbReference type="ARBA" id="ARBA00023180"/>
    </source>
</evidence>
<feature type="signal peptide" evidence="19">
    <location>
        <begin position="1"/>
        <end position="20"/>
    </location>
</feature>
<organism evidence="21 22">
    <name type="scientific">Popillia japonica</name>
    <name type="common">Japanese beetle</name>
    <dbReference type="NCBI Taxonomy" id="7064"/>
    <lineage>
        <taxon>Eukaryota</taxon>
        <taxon>Metazoa</taxon>
        <taxon>Ecdysozoa</taxon>
        <taxon>Arthropoda</taxon>
        <taxon>Hexapoda</taxon>
        <taxon>Insecta</taxon>
        <taxon>Pterygota</taxon>
        <taxon>Neoptera</taxon>
        <taxon>Endopterygota</taxon>
        <taxon>Coleoptera</taxon>
        <taxon>Polyphaga</taxon>
        <taxon>Scarabaeiformia</taxon>
        <taxon>Scarabaeidae</taxon>
        <taxon>Rutelinae</taxon>
        <taxon>Popillia</taxon>
    </lineage>
</organism>
<evidence type="ECO:0000256" key="18">
    <source>
        <dbReference type="SAM" id="Phobius"/>
    </source>
</evidence>
<dbReference type="Proteomes" id="UP001458880">
    <property type="component" value="Unassembled WGS sequence"/>
</dbReference>
<evidence type="ECO:0000256" key="8">
    <source>
        <dbReference type="ARBA" id="ARBA00023040"/>
    </source>
</evidence>
<comment type="similarity">
    <text evidence="2">Belongs to the G-protein coupled receptor 3 family.</text>
</comment>